<evidence type="ECO:0000313" key="3">
    <source>
        <dbReference type="Proteomes" id="UP000054925"/>
    </source>
</evidence>
<name>A0A158ISW4_9BURK</name>
<dbReference type="Proteomes" id="UP000054925">
    <property type="component" value="Unassembled WGS sequence"/>
</dbReference>
<evidence type="ECO:0000313" key="2">
    <source>
        <dbReference type="EMBL" id="SAL59724.1"/>
    </source>
</evidence>
<keyword evidence="3" id="KW-1185">Reference proteome</keyword>
<accession>A0A158ISW4</accession>
<proteinExistence type="predicted"/>
<comment type="caution">
    <text evidence="2">The sequence shown here is derived from an EMBL/GenBank/DDBJ whole genome shotgun (WGS) entry which is preliminary data.</text>
</comment>
<dbReference type="EMBL" id="FCOL02000014">
    <property type="protein sequence ID" value="SAL59724.1"/>
    <property type="molecule type" value="Genomic_DNA"/>
</dbReference>
<dbReference type="SUPFAM" id="SSF51445">
    <property type="entry name" value="(Trans)glycosidases"/>
    <property type="match status" value="1"/>
</dbReference>
<dbReference type="InterPro" id="IPR024655">
    <property type="entry name" value="Asl1_glyco_hydro_catalytic"/>
</dbReference>
<dbReference type="Pfam" id="PF11790">
    <property type="entry name" value="Glyco_hydro_cc"/>
    <property type="match status" value="1"/>
</dbReference>
<protein>
    <recommendedName>
        <fullName evidence="1">Asl1-like glycosyl hydrolase catalytic domain-containing protein</fullName>
    </recommendedName>
</protein>
<dbReference type="InterPro" id="IPR017853">
    <property type="entry name" value="GH"/>
</dbReference>
<feature type="domain" description="Asl1-like glycosyl hydrolase catalytic" evidence="1">
    <location>
        <begin position="235"/>
        <end position="302"/>
    </location>
</feature>
<reference evidence="2" key="1">
    <citation type="submission" date="2016-01" db="EMBL/GenBank/DDBJ databases">
        <authorList>
            <person name="Peeters C."/>
        </authorList>
    </citation>
    <scope>NUCLEOTIDE SEQUENCE [LARGE SCALE GENOMIC DNA]</scope>
    <source>
        <strain evidence="2">LMG 22937</strain>
    </source>
</reference>
<evidence type="ECO:0000259" key="1">
    <source>
        <dbReference type="Pfam" id="PF11790"/>
    </source>
</evidence>
<dbReference type="AlphaFoldDB" id="A0A158ISW4"/>
<organism evidence="2 3">
    <name type="scientific">Caballeronia terrestris</name>
    <dbReference type="NCBI Taxonomy" id="1226301"/>
    <lineage>
        <taxon>Bacteria</taxon>
        <taxon>Pseudomonadati</taxon>
        <taxon>Pseudomonadota</taxon>
        <taxon>Betaproteobacteria</taxon>
        <taxon>Burkholderiales</taxon>
        <taxon>Burkholderiaceae</taxon>
        <taxon>Caballeronia</taxon>
    </lineage>
</organism>
<sequence>MGAGAGSLALAACGGGGTESDLADATAKDAVDLESTAKAATTQKLFYGMNGHMAWGSGIYNSMSAQSQLAILKDLGVTVYRADVADAGMATTVASALKGAFKNSGVTIMPVINPRSAGWNQAGSEDTAYKLGYALAVKCTQPLKGLVKYIECGNELDTVGLKIGGDGSSSADWNPAYWPAFRGVIRGMIAGVKSVDSSIKCGVNVGIPMAYRALQMLWNGISPNGSANGSGGALKTRWDFTTYHWYKSSYNIQRAGRTASIDVLQILKDSFGVPIWLTEFGWSGSKDSAQSAADYVTSAMKQYKSIKDKYNIQCIMLYCVIDASYGLIEADGRTKNPAYSAYKNFVRANPV</sequence>
<dbReference type="Gene3D" id="3.20.20.80">
    <property type="entry name" value="Glycosidases"/>
    <property type="match status" value="1"/>
</dbReference>
<gene>
    <name evidence="2" type="ORF">AWB67_02865</name>
</gene>